<dbReference type="CDD" id="cd07381">
    <property type="entry name" value="MPP_CapA"/>
    <property type="match status" value="1"/>
</dbReference>
<dbReference type="Proteomes" id="UP000182814">
    <property type="component" value="Chromosome I"/>
</dbReference>
<dbReference type="SMART" id="SM00854">
    <property type="entry name" value="PGA_cap"/>
    <property type="match status" value="1"/>
</dbReference>
<dbReference type="PANTHER" id="PTHR33393">
    <property type="entry name" value="POLYGLUTAMINE SYNTHESIS ACCESSORY PROTEIN RV0574C-RELATED"/>
    <property type="match status" value="1"/>
</dbReference>
<organism evidence="4 5">
    <name type="scientific">Pseudomonas lini</name>
    <dbReference type="NCBI Taxonomy" id="163011"/>
    <lineage>
        <taxon>Bacteria</taxon>
        <taxon>Pseudomonadati</taxon>
        <taxon>Pseudomonadota</taxon>
        <taxon>Gammaproteobacteria</taxon>
        <taxon>Pseudomonadales</taxon>
        <taxon>Pseudomonadaceae</taxon>
        <taxon>Pseudomonas</taxon>
    </lineage>
</organism>
<protein>
    <submittedName>
        <fullName evidence="3">CapA family protein</fullName>
    </submittedName>
    <submittedName>
        <fullName evidence="4">Poly-gamma-glutamate synthesis protein (Capsule biosynthesis protein)</fullName>
    </submittedName>
</protein>
<proteinExistence type="inferred from homology"/>
<evidence type="ECO:0000313" key="5">
    <source>
        <dbReference type="Proteomes" id="UP000182814"/>
    </source>
</evidence>
<comment type="similarity">
    <text evidence="1">Belongs to the CapA family.</text>
</comment>
<evidence type="ECO:0000313" key="4">
    <source>
        <dbReference type="EMBL" id="SDT28202.1"/>
    </source>
</evidence>
<dbReference type="EMBL" id="VZPO01000007">
    <property type="protein sequence ID" value="KAB0502583.1"/>
    <property type="molecule type" value="Genomic_DNA"/>
</dbReference>
<dbReference type="InterPro" id="IPR052169">
    <property type="entry name" value="CW_Biosynth-Accessory"/>
</dbReference>
<dbReference type="Gene3D" id="3.60.21.10">
    <property type="match status" value="1"/>
</dbReference>
<dbReference type="InterPro" id="IPR029052">
    <property type="entry name" value="Metallo-depent_PP-like"/>
</dbReference>
<sequence>MTSNATILIGGDCGPTHGAKDGFPVEGYTELVLPTLASADMRFINCMRTYSDRTVRADHAPQVGQPVEMAAIFTNGRFDAVTLANNHSYDSGPDALVDTRDFFVSRGIQVTGAGRDLEEARRPAIIEHDGIKVGYLGYTSLGPAGSEAGLQKPGVTSIKVDTSYETRGPHQPVRIRTEPDSSDLANLVEDIKKLKGEVDVVILAFHSGVIRLPRVISDYQVTVAHAAIDAGADMVVCHAPHIPKAIEMYKGKAVFYSLGVFAMTKSFPAPSWSEPAWSHGAVRNHADLDPEYPFMPYGKACTLSLLAKAVATKDGIQKVSFLPMVMDARYRPEVLNHDDPRFQEVLSYLEWASEDMPHRFSVEGNEIIVSE</sequence>
<dbReference type="Proteomes" id="UP000434925">
    <property type="component" value="Unassembled WGS sequence"/>
</dbReference>
<dbReference type="RefSeq" id="WP_048392918.1">
    <property type="nucleotide sequence ID" value="NZ_JYLB01000001.1"/>
</dbReference>
<accession>A0A0J6HL06</accession>
<dbReference type="Pfam" id="PF09587">
    <property type="entry name" value="PGA_cap"/>
    <property type="match status" value="1"/>
</dbReference>
<name>A0A0J6HL06_9PSED</name>
<reference evidence="5" key="2">
    <citation type="submission" date="2016-10" db="EMBL/GenBank/DDBJ databases">
        <authorList>
            <person name="Varghese N."/>
            <person name="Submissions S."/>
        </authorList>
    </citation>
    <scope>NUCLEOTIDE SEQUENCE [LARGE SCALE GENOMIC DNA]</scope>
    <source>
        <strain evidence="5">BS3782</strain>
    </source>
</reference>
<evidence type="ECO:0000313" key="6">
    <source>
        <dbReference type="Proteomes" id="UP000434925"/>
    </source>
</evidence>
<reference evidence="3 6" key="3">
    <citation type="submission" date="2019-09" db="EMBL/GenBank/DDBJ databases">
        <title>Draft genome sequences of 48 bacterial type strains from the CCUG.</title>
        <authorList>
            <person name="Tunovic T."/>
            <person name="Pineiro-Iglesias B."/>
            <person name="Unosson C."/>
            <person name="Inganas E."/>
            <person name="Ohlen M."/>
            <person name="Cardew S."/>
            <person name="Jensie-Markopoulos S."/>
            <person name="Salva-Serra F."/>
            <person name="Jaen-Luchoro D."/>
            <person name="Karlsson R."/>
            <person name="Svensson-Stadler L."/>
            <person name="Chun J."/>
            <person name="Moore E."/>
        </authorList>
    </citation>
    <scope>NUCLEOTIDE SEQUENCE [LARGE SCALE GENOMIC DNA]</scope>
    <source>
        <strain evidence="3 6">CCUG 51522</strain>
    </source>
</reference>
<dbReference type="PATRIC" id="fig|163011.3.peg.1254"/>
<dbReference type="AlphaFoldDB" id="A0A0J6HL06"/>
<evidence type="ECO:0000256" key="1">
    <source>
        <dbReference type="ARBA" id="ARBA00005662"/>
    </source>
</evidence>
<dbReference type="EMBL" id="LT629746">
    <property type="protein sequence ID" value="SDT28202.1"/>
    <property type="molecule type" value="Genomic_DNA"/>
</dbReference>
<keyword evidence="5" id="KW-1185">Reference proteome</keyword>
<dbReference type="InterPro" id="IPR019079">
    <property type="entry name" value="Capsule_synth_CapA"/>
</dbReference>
<feature type="domain" description="Capsule synthesis protein CapA" evidence="2">
    <location>
        <begin position="6"/>
        <end position="265"/>
    </location>
</feature>
<gene>
    <name evidence="3" type="ORF">F7R14_18190</name>
    <name evidence="4" type="ORF">SAMN04490191_3767</name>
</gene>
<evidence type="ECO:0000313" key="3">
    <source>
        <dbReference type="EMBL" id="KAB0502583.1"/>
    </source>
</evidence>
<dbReference type="SUPFAM" id="SSF56300">
    <property type="entry name" value="Metallo-dependent phosphatases"/>
    <property type="match status" value="1"/>
</dbReference>
<dbReference type="PANTHER" id="PTHR33393:SF13">
    <property type="entry name" value="PGA BIOSYNTHESIS PROTEIN CAPA"/>
    <property type="match status" value="1"/>
</dbReference>
<reference evidence="4" key="1">
    <citation type="submission" date="2016-10" db="EMBL/GenBank/DDBJ databases">
        <authorList>
            <person name="de Groot N.N."/>
        </authorList>
    </citation>
    <scope>NUCLEOTIDE SEQUENCE [LARGE SCALE GENOMIC DNA]</scope>
    <source>
        <strain evidence="4">BS3782</strain>
    </source>
</reference>
<evidence type="ECO:0000259" key="2">
    <source>
        <dbReference type="SMART" id="SM00854"/>
    </source>
</evidence>